<dbReference type="PANTHER" id="PTHR10357:SF179">
    <property type="entry name" value="NEUTRAL AND BASIC AMINO ACID TRANSPORT PROTEIN RBAT"/>
    <property type="match status" value="1"/>
</dbReference>
<keyword evidence="6" id="KW-0325">Glycoprotein</keyword>
<gene>
    <name evidence="10" type="ORF">ZHAS_00011658</name>
</gene>
<reference evidence="11" key="2">
    <citation type="submission" date="2020-05" db="UniProtKB">
        <authorList>
            <consortium name="EnsemblMetazoa"/>
        </authorList>
    </citation>
    <scope>IDENTIFICATION</scope>
</reference>
<evidence type="ECO:0000313" key="10">
    <source>
        <dbReference type="EMBL" id="KFB43815.1"/>
    </source>
</evidence>
<evidence type="ECO:0000256" key="4">
    <source>
        <dbReference type="ARBA" id="ARBA00022729"/>
    </source>
</evidence>
<reference evidence="10 12" key="1">
    <citation type="journal article" date="2014" name="BMC Genomics">
        <title>Genome sequence of Anopheles sinensis provides insight into genetics basis of mosquito competence for malaria parasites.</title>
        <authorList>
            <person name="Zhou D."/>
            <person name="Zhang D."/>
            <person name="Ding G."/>
            <person name="Shi L."/>
            <person name="Hou Q."/>
            <person name="Ye Y."/>
            <person name="Xu Y."/>
            <person name="Zhou H."/>
            <person name="Xiong C."/>
            <person name="Li S."/>
            <person name="Yu J."/>
            <person name="Hong S."/>
            <person name="Yu X."/>
            <person name="Zou P."/>
            <person name="Chen C."/>
            <person name="Chang X."/>
            <person name="Wang W."/>
            <person name="Lv Y."/>
            <person name="Sun Y."/>
            <person name="Ma L."/>
            <person name="Shen B."/>
            <person name="Zhu C."/>
        </authorList>
    </citation>
    <scope>NUCLEOTIDE SEQUENCE [LARGE SCALE GENOMIC DNA]</scope>
</reference>
<keyword evidence="4 8" id="KW-0732">Signal</keyword>
<dbReference type="OrthoDB" id="1740265at2759"/>
<dbReference type="PANTHER" id="PTHR10357">
    <property type="entry name" value="ALPHA-AMYLASE FAMILY MEMBER"/>
    <property type="match status" value="1"/>
</dbReference>
<dbReference type="AlphaFoldDB" id="A0A084W0S1"/>
<dbReference type="InterPro" id="IPR006047">
    <property type="entry name" value="GH13_cat_dom"/>
</dbReference>
<evidence type="ECO:0000256" key="8">
    <source>
        <dbReference type="SAM" id="SignalP"/>
    </source>
</evidence>
<dbReference type="EMBL" id="KE525263">
    <property type="protein sequence ID" value="KFB43815.1"/>
    <property type="molecule type" value="Genomic_DNA"/>
</dbReference>
<dbReference type="GO" id="GO:0005975">
    <property type="term" value="P:carbohydrate metabolic process"/>
    <property type="evidence" value="ECO:0007669"/>
    <property type="project" value="InterPro"/>
</dbReference>
<dbReference type="Pfam" id="PF00128">
    <property type="entry name" value="Alpha-amylase"/>
    <property type="match status" value="1"/>
</dbReference>
<evidence type="ECO:0000313" key="12">
    <source>
        <dbReference type="Proteomes" id="UP000030765"/>
    </source>
</evidence>
<dbReference type="InterPro" id="IPR045857">
    <property type="entry name" value="O16G_dom_2"/>
</dbReference>
<accession>A0A084W0S1</accession>
<dbReference type="EnsemblMetazoa" id="ASIC011658-RA">
    <property type="protein sequence ID" value="ASIC011658-PA"/>
    <property type="gene ID" value="ASIC011658"/>
</dbReference>
<dbReference type="VEuPathDB" id="VectorBase:ASIC011658"/>
<feature type="chain" id="PRO_5001784115" description="alpha-glucosidase" evidence="8">
    <location>
        <begin position="23"/>
        <end position="620"/>
    </location>
</feature>
<comment type="similarity">
    <text evidence="2">Belongs to the glycosyl hydrolase 13 family.</text>
</comment>
<dbReference type="FunFam" id="3.90.400.10:FF:000001">
    <property type="entry name" value="Maltase A3, isoform A"/>
    <property type="match status" value="1"/>
</dbReference>
<dbReference type="InterPro" id="IPR017853">
    <property type="entry name" value="GH"/>
</dbReference>
<evidence type="ECO:0000256" key="2">
    <source>
        <dbReference type="ARBA" id="ARBA00008061"/>
    </source>
</evidence>
<dbReference type="Proteomes" id="UP000030765">
    <property type="component" value="Unassembled WGS sequence"/>
</dbReference>
<evidence type="ECO:0000256" key="6">
    <source>
        <dbReference type="ARBA" id="ARBA00023180"/>
    </source>
</evidence>
<sequence length="620" mass="72233">MCSRKVFIVAFVLRLFVKESFSQEQPNTEWWKTALLYQIYPRSFYDTDGDGVGDIKGVTAKLQYLKDTGIDATWLSPIFKSPQRDFGYDVSDFLAVDPLFGTNDDLEELFAEARKLGLRIVLDFVPNHSSVDHEWFKQSELGVEPYRDYYVWHPGRMVAGQTRPDVPNNWNSVFYGSAWEWSDIRQEYYLHQFEVGQPDLNFRNPKVIAEFDSILTFWMERGASGFRVDAINHMFEDALFRDEPINDPTDPLSYGYTHHIYTNNLLETYDVIGHWRKVIDDYVQRTGSDTIIMLTEAYTSMDMVLRFYQSDDGTEQRAHFPFNFVLLGDLNGNSNARDFKYVIDRWLENLPRGKITNWVLGNHDQPRVGSRYGQERIDAMNLLLLTLPGVAVTYNGEEIGMVDYRDMSWEDSVDPQGCNVGPEQYRWKSRDPQRTPFQWDDGFNGGFSLANKTWLPMYPYYRETNLRKQLEADWSHYRVYTEAAKLRRHRVFREGHFRSKALNENVFAFVRYIRDDSKEEQIRGQYFVIVINLGSHAHEVDLLDVYAGMHNGTTQVYLVGSESRFKINQLIDPSKLVVGPYESIVLGDRATLSNAAAYLPKSLLWSLITLWGVLINNLYR</sequence>
<dbReference type="STRING" id="74873.A0A084W0S1"/>
<keyword evidence="12" id="KW-1185">Reference proteome</keyword>
<keyword evidence="5" id="KW-0378">Hydrolase</keyword>
<proteinExistence type="inferred from homology"/>
<evidence type="ECO:0000256" key="5">
    <source>
        <dbReference type="ARBA" id="ARBA00022801"/>
    </source>
</evidence>
<dbReference type="SMART" id="SM00642">
    <property type="entry name" value="Aamy"/>
    <property type="match status" value="1"/>
</dbReference>
<comment type="catalytic activity">
    <reaction evidence="1">
        <text>Hydrolysis of terminal, non-reducing (1-&gt;4)-linked alpha-D-glucose residues with release of alpha-D-glucose.</text>
        <dbReference type="EC" id="3.2.1.20"/>
    </reaction>
</comment>
<name>A0A084W0S1_ANOSI</name>
<dbReference type="CDD" id="cd11328">
    <property type="entry name" value="AmyAc_maltase"/>
    <property type="match status" value="1"/>
</dbReference>
<dbReference type="GO" id="GO:0004558">
    <property type="term" value="F:alpha-1,4-glucosidase activity"/>
    <property type="evidence" value="ECO:0007669"/>
    <property type="project" value="UniProtKB-EC"/>
</dbReference>
<evidence type="ECO:0000256" key="7">
    <source>
        <dbReference type="ARBA" id="ARBA00023295"/>
    </source>
</evidence>
<evidence type="ECO:0000256" key="1">
    <source>
        <dbReference type="ARBA" id="ARBA00001657"/>
    </source>
</evidence>
<dbReference type="SUPFAM" id="SSF51445">
    <property type="entry name" value="(Trans)glycosidases"/>
    <property type="match status" value="1"/>
</dbReference>
<evidence type="ECO:0000256" key="3">
    <source>
        <dbReference type="ARBA" id="ARBA00012741"/>
    </source>
</evidence>
<dbReference type="EMBL" id="ATLV01019155">
    <property type="status" value="NOT_ANNOTATED_CDS"/>
    <property type="molecule type" value="Genomic_DNA"/>
</dbReference>
<dbReference type="Gene3D" id="3.90.400.10">
    <property type="entry name" value="Oligo-1,6-glucosidase, Domain 2"/>
    <property type="match status" value="1"/>
</dbReference>
<dbReference type="VEuPathDB" id="VectorBase:ASIS002336"/>
<feature type="domain" description="Glycosyl hydrolase family 13 catalytic" evidence="9">
    <location>
        <begin position="38"/>
        <end position="434"/>
    </location>
</feature>
<evidence type="ECO:0000313" key="11">
    <source>
        <dbReference type="EnsemblMetazoa" id="ASIC011658-PA"/>
    </source>
</evidence>
<protein>
    <recommendedName>
        <fullName evidence="3">alpha-glucosidase</fullName>
        <ecNumber evidence="3">3.2.1.20</ecNumber>
    </recommendedName>
</protein>
<dbReference type="Gene3D" id="3.20.20.80">
    <property type="entry name" value="Glycosidases"/>
    <property type="match status" value="1"/>
</dbReference>
<organism evidence="10">
    <name type="scientific">Anopheles sinensis</name>
    <name type="common">Mosquito</name>
    <dbReference type="NCBI Taxonomy" id="74873"/>
    <lineage>
        <taxon>Eukaryota</taxon>
        <taxon>Metazoa</taxon>
        <taxon>Ecdysozoa</taxon>
        <taxon>Arthropoda</taxon>
        <taxon>Hexapoda</taxon>
        <taxon>Insecta</taxon>
        <taxon>Pterygota</taxon>
        <taxon>Neoptera</taxon>
        <taxon>Endopterygota</taxon>
        <taxon>Diptera</taxon>
        <taxon>Nematocera</taxon>
        <taxon>Culicoidea</taxon>
        <taxon>Culicidae</taxon>
        <taxon>Anophelinae</taxon>
        <taxon>Anopheles</taxon>
    </lineage>
</organism>
<dbReference type="EC" id="3.2.1.20" evidence="3"/>
<dbReference type="OMA" id="HATRFAN"/>
<feature type="signal peptide" evidence="8">
    <location>
        <begin position="1"/>
        <end position="22"/>
    </location>
</feature>
<keyword evidence="7" id="KW-0326">Glycosidase</keyword>
<evidence type="ECO:0000259" key="9">
    <source>
        <dbReference type="SMART" id="SM00642"/>
    </source>
</evidence>